<accession>A0AAD6ZHS2</accession>
<feature type="compositionally biased region" description="Basic and acidic residues" evidence="1">
    <location>
        <begin position="39"/>
        <end position="48"/>
    </location>
</feature>
<protein>
    <submittedName>
        <fullName evidence="2">Uncharacterized protein</fullName>
    </submittedName>
</protein>
<comment type="caution">
    <text evidence="2">The sequence shown here is derived from an EMBL/GenBank/DDBJ whole genome shotgun (WGS) entry which is preliminary data.</text>
</comment>
<dbReference type="EMBL" id="JARIHO010000048">
    <property type="protein sequence ID" value="KAJ7322970.1"/>
    <property type="molecule type" value="Genomic_DNA"/>
</dbReference>
<keyword evidence="3" id="KW-1185">Reference proteome</keyword>
<evidence type="ECO:0000313" key="2">
    <source>
        <dbReference type="EMBL" id="KAJ7322970.1"/>
    </source>
</evidence>
<feature type="region of interest" description="Disordered" evidence="1">
    <location>
        <begin position="34"/>
        <end position="59"/>
    </location>
</feature>
<reference evidence="2" key="1">
    <citation type="submission" date="2023-03" db="EMBL/GenBank/DDBJ databases">
        <title>Massive genome expansion in bonnet fungi (Mycena s.s.) driven by repeated elements and novel gene families across ecological guilds.</title>
        <authorList>
            <consortium name="Lawrence Berkeley National Laboratory"/>
            <person name="Harder C.B."/>
            <person name="Miyauchi S."/>
            <person name="Viragh M."/>
            <person name="Kuo A."/>
            <person name="Thoen E."/>
            <person name="Andreopoulos B."/>
            <person name="Lu D."/>
            <person name="Skrede I."/>
            <person name="Drula E."/>
            <person name="Henrissat B."/>
            <person name="Morin E."/>
            <person name="Kohler A."/>
            <person name="Barry K."/>
            <person name="LaButti K."/>
            <person name="Morin E."/>
            <person name="Salamov A."/>
            <person name="Lipzen A."/>
            <person name="Mereny Z."/>
            <person name="Hegedus B."/>
            <person name="Baldrian P."/>
            <person name="Stursova M."/>
            <person name="Weitz H."/>
            <person name="Taylor A."/>
            <person name="Grigoriev I.V."/>
            <person name="Nagy L.G."/>
            <person name="Martin F."/>
            <person name="Kauserud H."/>
        </authorList>
    </citation>
    <scope>NUCLEOTIDE SEQUENCE</scope>
    <source>
        <strain evidence="2">CBHHK002</strain>
    </source>
</reference>
<dbReference type="AlphaFoldDB" id="A0AAD6ZHS2"/>
<dbReference type="Proteomes" id="UP001218218">
    <property type="component" value="Unassembled WGS sequence"/>
</dbReference>
<proteinExistence type="predicted"/>
<sequence>MPSEGGWRRNVGGTGFIIASTIMMIETQRKCLAQKNRGNRTESHRPADPENGGGPILHERGQEPEFVEVFAVRGESYPLFLQRPGRCFRVGPRCVIAGVVLRGIVLRRLAMHEPVYAPPEINSAARVTDRVVRITSYLCEIYFVYLVRINWPGAAAVHFRSESLGRRRTDKRRKVIAGTQAHSHLHKAFLGQRPEVSNGLAQRIIPKNRISSLRRRPEVFASLIGQMLKKQVISANPAGIKDRENAHDNALSAVEKQTIIVLELV</sequence>
<evidence type="ECO:0000256" key="1">
    <source>
        <dbReference type="SAM" id="MobiDB-lite"/>
    </source>
</evidence>
<evidence type="ECO:0000313" key="3">
    <source>
        <dbReference type="Proteomes" id="UP001218218"/>
    </source>
</evidence>
<name>A0AAD6ZHS2_9AGAR</name>
<organism evidence="2 3">
    <name type="scientific">Mycena albidolilacea</name>
    <dbReference type="NCBI Taxonomy" id="1033008"/>
    <lineage>
        <taxon>Eukaryota</taxon>
        <taxon>Fungi</taxon>
        <taxon>Dikarya</taxon>
        <taxon>Basidiomycota</taxon>
        <taxon>Agaricomycotina</taxon>
        <taxon>Agaricomycetes</taxon>
        <taxon>Agaricomycetidae</taxon>
        <taxon>Agaricales</taxon>
        <taxon>Marasmiineae</taxon>
        <taxon>Mycenaceae</taxon>
        <taxon>Mycena</taxon>
    </lineage>
</organism>
<gene>
    <name evidence="2" type="ORF">DFH08DRAFT_1030119</name>
</gene>